<organism evidence="1 2">
    <name type="scientific">Halteria grandinella</name>
    <dbReference type="NCBI Taxonomy" id="5974"/>
    <lineage>
        <taxon>Eukaryota</taxon>
        <taxon>Sar</taxon>
        <taxon>Alveolata</taxon>
        <taxon>Ciliophora</taxon>
        <taxon>Intramacronucleata</taxon>
        <taxon>Spirotrichea</taxon>
        <taxon>Stichotrichia</taxon>
        <taxon>Sporadotrichida</taxon>
        <taxon>Halteriidae</taxon>
        <taxon>Halteria</taxon>
    </lineage>
</organism>
<evidence type="ECO:0000313" key="2">
    <source>
        <dbReference type="Proteomes" id="UP000785679"/>
    </source>
</evidence>
<keyword evidence="2" id="KW-1185">Reference proteome</keyword>
<gene>
    <name evidence="1" type="ORF">FGO68_gene15525</name>
</gene>
<reference evidence="1" key="1">
    <citation type="submission" date="2019-06" db="EMBL/GenBank/DDBJ databases">
        <authorList>
            <person name="Zheng W."/>
        </authorList>
    </citation>
    <scope>NUCLEOTIDE SEQUENCE</scope>
    <source>
        <strain evidence="1">QDHG01</strain>
    </source>
</reference>
<dbReference type="EMBL" id="RRYP01006178">
    <property type="protein sequence ID" value="TNV81414.1"/>
    <property type="molecule type" value="Genomic_DNA"/>
</dbReference>
<name>A0A8J8NWE6_HALGN</name>
<proteinExistence type="predicted"/>
<evidence type="ECO:0000313" key="1">
    <source>
        <dbReference type="EMBL" id="TNV81414.1"/>
    </source>
</evidence>
<protein>
    <submittedName>
        <fullName evidence="1">Uncharacterized protein</fullName>
    </submittedName>
</protein>
<comment type="caution">
    <text evidence="1">The sequence shown here is derived from an EMBL/GenBank/DDBJ whole genome shotgun (WGS) entry which is preliminary data.</text>
</comment>
<dbReference type="Proteomes" id="UP000785679">
    <property type="component" value="Unassembled WGS sequence"/>
</dbReference>
<dbReference type="AlphaFoldDB" id="A0A8J8NWE6"/>
<sequence length="70" mass="8311">MRFLRYQPTCLWPGMWDFEVICLQRPLVIPGGFIDLMLSGFKELMPIEFLLLRSLKGSSRFLIWGMVFLR</sequence>
<accession>A0A8J8NWE6</accession>